<sequence length="143" mass="16502">MGEWSEYFEDFPEENPANQPNKGPDLGPRSKYFPDWHVSQLTKEELAEIAKKIEAKNAEIERQAEEKAKYIQEAKSHPLFLVEVCPICNLNTMNIYQISDDNYFGECQECGVSGGEAEPKIILEKIEDLVWKQSQDIELDEDF</sequence>
<reference evidence="3 4" key="1">
    <citation type="submission" date="2020-02" db="EMBL/GenBank/DDBJ databases">
        <authorList>
            <person name="Chaudhuri R."/>
        </authorList>
    </citation>
    <scope>NUCLEOTIDE SEQUENCE [LARGE SCALE GENOMIC DNA]</scope>
    <source>
        <strain evidence="3">SFB21</strain>
    </source>
</reference>
<evidence type="ECO:0000256" key="2">
    <source>
        <dbReference type="SAM" id="MobiDB-lite"/>
    </source>
</evidence>
<feature type="compositionally biased region" description="Acidic residues" evidence="2">
    <location>
        <begin position="1"/>
        <end position="13"/>
    </location>
</feature>
<comment type="caution">
    <text evidence="3">The sequence shown here is derived from an EMBL/GenBank/DDBJ whole genome shotgun (WGS) entry which is preliminary data.</text>
</comment>
<feature type="region of interest" description="Disordered" evidence="2">
    <location>
        <begin position="1"/>
        <end position="31"/>
    </location>
</feature>
<dbReference type="AlphaFoldDB" id="A0A811GEE4"/>
<proteinExistence type="predicted"/>
<dbReference type="Proteomes" id="UP000489961">
    <property type="component" value="Unassembled WGS sequence"/>
</dbReference>
<evidence type="ECO:0000313" key="3">
    <source>
        <dbReference type="EMBL" id="CAB1223420.1"/>
    </source>
</evidence>
<feature type="coiled-coil region" evidence="1">
    <location>
        <begin position="39"/>
        <end position="73"/>
    </location>
</feature>
<keyword evidence="1" id="KW-0175">Coiled coil</keyword>
<protein>
    <submittedName>
        <fullName evidence="3">Uncharacterized protein</fullName>
    </submittedName>
</protein>
<accession>A0A811GEE4</accession>
<dbReference type="EMBL" id="CADDTS010000056">
    <property type="protein sequence ID" value="CAB1223420.1"/>
    <property type="molecule type" value="Genomic_DNA"/>
</dbReference>
<evidence type="ECO:0000313" key="4">
    <source>
        <dbReference type="Proteomes" id="UP000489961"/>
    </source>
</evidence>
<gene>
    <name evidence="3" type="ORF">SFB21_3267</name>
</gene>
<name>A0A811GEE4_9GAMM</name>
<dbReference type="RefSeq" id="WP_174560958.1">
    <property type="nucleotide sequence ID" value="NZ_CADDTS010000056.1"/>
</dbReference>
<organism evidence="3 4">
    <name type="scientific">Acinetobacter bouvetii</name>
    <dbReference type="NCBI Taxonomy" id="202951"/>
    <lineage>
        <taxon>Bacteria</taxon>
        <taxon>Pseudomonadati</taxon>
        <taxon>Pseudomonadota</taxon>
        <taxon>Gammaproteobacteria</taxon>
        <taxon>Moraxellales</taxon>
        <taxon>Moraxellaceae</taxon>
        <taxon>Acinetobacter</taxon>
    </lineage>
</organism>
<evidence type="ECO:0000256" key="1">
    <source>
        <dbReference type="SAM" id="Coils"/>
    </source>
</evidence>